<dbReference type="GeneID" id="92010022"/>
<dbReference type="Proteomes" id="UP001430584">
    <property type="component" value="Unassembled WGS sequence"/>
</dbReference>
<evidence type="ECO:0000313" key="6">
    <source>
        <dbReference type="EMBL" id="KAL0258444.1"/>
    </source>
</evidence>
<evidence type="ECO:0000256" key="4">
    <source>
        <dbReference type="SAM" id="MobiDB-lite"/>
    </source>
</evidence>
<keyword evidence="3" id="KW-0843">Virulence</keyword>
<organism evidence="6 7">
    <name type="scientific">Diplodia seriata</name>
    <dbReference type="NCBI Taxonomy" id="420778"/>
    <lineage>
        <taxon>Eukaryota</taxon>
        <taxon>Fungi</taxon>
        <taxon>Dikarya</taxon>
        <taxon>Ascomycota</taxon>
        <taxon>Pezizomycotina</taxon>
        <taxon>Dothideomycetes</taxon>
        <taxon>Dothideomycetes incertae sedis</taxon>
        <taxon>Botryosphaeriales</taxon>
        <taxon>Botryosphaeriaceae</taxon>
        <taxon>Diplodia</taxon>
    </lineage>
</organism>
<feature type="domain" description="LysM" evidence="5">
    <location>
        <begin position="584"/>
        <end position="630"/>
    </location>
</feature>
<dbReference type="EMBL" id="JAJVCZ030000006">
    <property type="protein sequence ID" value="KAL0258444.1"/>
    <property type="molecule type" value="Genomic_DNA"/>
</dbReference>
<keyword evidence="2" id="KW-0732">Signal</keyword>
<keyword evidence="7" id="KW-1185">Reference proteome</keyword>
<feature type="domain" description="LysM" evidence="5">
    <location>
        <begin position="495"/>
        <end position="542"/>
    </location>
</feature>
<dbReference type="InterPro" id="IPR018392">
    <property type="entry name" value="LysM"/>
</dbReference>
<feature type="region of interest" description="Disordered" evidence="4">
    <location>
        <begin position="294"/>
        <end position="319"/>
    </location>
</feature>
<accession>A0ABR3CG64</accession>
<sequence length="632" mass="66249">MQRRVAGAYIIDGWTPVDDITKMPKEQLCSYCYGAKLLMMQQSPYSAYDENYADRLQYGASTCGLPDIPTDPADGGIHVNGTDPATCISGNTYITASEDTCDSIATSNQVSSATLYYINPSLLSCESPGEGLTLCLPAACETLYTVQPNDNCSSIAASELISWRDIVSWNAGLDSMCTNIADSSPPWGSVICVSPPGGSFTEAPGNGNSTGNGDTGGPGGSGDGYSDTVTSAPSAADCTYYETALTADDTCTSFEQNWGISHADFNPGVKDDCSGLQIGNSYCVEVNFGVPQPTSTHAPTTTSASSEPTEPAKPSPTQDGLIDTCTSFYLAAKGDTCDKIINKYGTFTFTEFYAWNPAVDEDCSGLWASTYYCVGVPSTPTVKPSATTSAPTTTPTGPSPVQDGVVDTCTTFYKAVSGDSCTAIVNRYGTFSVADFTTWNPAVGEDCSGLWLGYYYCVGVPGTPTTKPTTTQTSAMPTATGPSPTQDGIISTCTRYYKAVSGDSCSKIASSYGTFSLDDFLSWNPAVGEDCSGLWLGYYYCIGVPGTPTTKPTTTAKPPATTTVAGCTDVPSPTQPGAVCPCRTWHEVGTGNSCQSIEKQYGISAANFNAWNPQVGSDCSTLWLGYYVCVGV</sequence>
<dbReference type="PROSITE" id="PS51782">
    <property type="entry name" value="LYSM"/>
    <property type="match status" value="6"/>
</dbReference>
<dbReference type="InterPro" id="IPR052210">
    <property type="entry name" value="LysM1-like"/>
</dbReference>
<protein>
    <recommendedName>
        <fullName evidence="5">LysM domain-containing protein</fullName>
    </recommendedName>
</protein>
<feature type="domain" description="LysM" evidence="5">
    <location>
        <begin position="91"/>
        <end position="136"/>
    </location>
</feature>
<feature type="region of interest" description="Disordered" evidence="4">
    <location>
        <begin position="201"/>
        <end position="228"/>
    </location>
</feature>
<feature type="compositionally biased region" description="Gly residues" evidence="4">
    <location>
        <begin position="208"/>
        <end position="223"/>
    </location>
</feature>
<dbReference type="Pfam" id="PF01476">
    <property type="entry name" value="LysM"/>
    <property type="match status" value="3"/>
</dbReference>
<proteinExistence type="predicted"/>
<dbReference type="PANTHER" id="PTHR34997">
    <property type="entry name" value="AM15"/>
    <property type="match status" value="1"/>
</dbReference>
<evidence type="ECO:0000313" key="7">
    <source>
        <dbReference type="Proteomes" id="UP001430584"/>
    </source>
</evidence>
<evidence type="ECO:0000259" key="5">
    <source>
        <dbReference type="PROSITE" id="PS51782"/>
    </source>
</evidence>
<dbReference type="SUPFAM" id="SSF54106">
    <property type="entry name" value="LysM domain"/>
    <property type="match status" value="5"/>
</dbReference>
<evidence type="ECO:0000256" key="3">
    <source>
        <dbReference type="ARBA" id="ARBA00023026"/>
    </source>
</evidence>
<evidence type="ECO:0000256" key="2">
    <source>
        <dbReference type="ARBA" id="ARBA00022729"/>
    </source>
</evidence>
<dbReference type="RefSeq" id="XP_066631473.1">
    <property type="nucleotide sequence ID" value="XM_066777378.1"/>
</dbReference>
<feature type="domain" description="LysM" evidence="5">
    <location>
        <begin position="142"/>
        <end position="193"/>
    </location>
</feature>
<keyword evidence="1" id="KW-0147">Chitin-binding</keyword>
<comment type="caution">
    <text evidence="6">The sequence shown here is derived from an EMBL/GenBank/DDBJ whole genome shotgun (WGS) entry which is preliminary data.</text>
</comment>
<gene>
    <name evidence="6" type="ORF">SLS55_005937</name>
</gene>
<feature type="domain" description="LysM" evidence="5">
    <location>
        <begin position="411"/>
        <end position="458"/>
    </location>
</feature>
<feature type="domain" description="LysM" evidence="5">
    <location>
        <begin position="327"/>
        <end position="374"/>
    </location>
</feature>
<reference evidence="6 7" key="1">
    <citation type="submission" date="2024-02" db="EMBL/GenBank/DDBJ databases">
        <title>De novo assembly and annotation of 12 fungi associated with fruit tree decline syndrome in Ontario, Canada.</title>
        <authorList>
            <person name="Sulman M."/>
            <person name="Ellouze W."/>
            <person name="Ilyukhin E."/>
        </authorList>
    </citation>
    <scope>NUCLEOTIDE SEQUENCE [LARGE SCALE GENOMIC DNA]</scope>
    <source>
        <strain evidence="6 7">FDS-637</strain>
    </source>
</reference>
<dbReference type="InterPro" id="IPR036779">
    <property type="entry name" value="LysM_dom_sf"/>
</dbReference>
<dbReference type="SMART" id="SM00257">
    <property type="entry name" value="LysM"/>
    <property type="match status" value="6"/>
</dbReference>
<evidence type="ECO:0000256" key="1">
    <source>
        <dbReference type="ARBA" id="ARBA00022669"/>
    </source>
</evidence>
<feature type="compositionally biased region" description="Low complexity" evidence="4">
    <location>
        <begin position="294"/>
        <end position="309"/>
    </location>
</feature>
<name>A0ABR3CG64_9PEZI</name>
<dbReference type="CDD" id="cd00118">
    <property type="entry name" value="LysM"/>
    <property type="match status" value="6"/>
</dbReference>
<dbReference type="PANTHER" id="PTHR34997:SF2">
    <property type="entry name" value="LYSM DOMAIN-CONTAINING PROTEIN-RELATED"/>
    <property type="match status" value="1"/>
</dbReference>
<dbReference type="Gene3D" id="3.10.350.10">
    <property type="entry name" value="LysM domain"/>
    <property type="match status" value="7"/>
</dbReference>